<dbReference type="Proteomes" id="UP000298030">
    <property type="component" value="Unassembled WGS sequence"/>
</dbReference>
<proteinExistence type="predicted"/>
<evidence type="ECO:0000313" key="2">
    <source>
        <dbReference type="EMBL" id="TEB04043.1"/>
    </source>
</evidence>
<evidence type="ECO:0000256" key="1">
    <source>
        <dbReference type="SAM" id="MobiDB-lite"/>
    </source>
</evidence>
<feature type="region of interest" description="Disordered" evidence="1">
    <location>
        <begin position="32"/>
        <end position="51"/>
    </location>
</feature>
<accession>A0A4Y7R5L9</accession>
<feature type="region of interest" description="Disordered" evidence="1">
    <location>
        <begin position="95"/>
        <end position="121"/>
    </location>
</feature>
<dbReference type="AlphaFoldDB" id="A0A4Y7R5L9"/>
<keyword evidence="3" id="KW-1185">Reference proteome</keyword>
<feature type="compositionally biased region" description="Polar residues" evidence="1">
    <location>
        <begin position="98"/>
        <end position="108"/>
    </location>
</feature>
<protein>
    <submittedName>
        <fullName evidence="2">Uncharacterized protein</fullName>
    </submittedName>
</protein>
<dbReference type="EMBL" id="QPFP01000652">
    <property type="protein sequence ID" value="TEB04043.1"/>
    <property type="molecule type" value="Genomic_DNA"/>
</dbReference>
<name>A0A4Y7R5L9_COPMI</name>
<organism evidence="2 3">
    <name type="scientific">Coprinellus micaceus</name>
    <name type="common">Glistening ink-cap mushroom</name>
    <name type="synonym">Coprinus micaceus</name>
    <dbReference type="NCBI Taxonomy" id="71717"/>
    <lineage>
        <taxon>Eukaryota</taxon>
        <taxon>Fungi</taxon>
        <taxon>Dikarya</taxon>
        <taxon>Basidiomycota</taxon>
        <taxon>Agaricomycotina</taxon>
        <taxon>Agaricomycetes</taxon>
        <taxon>Agaricomycetidae</taxon>
        <taxon>Agaricales</taxon>
        <taxon>Agaricineae</taxon>
        <taxon>Psathyrellaceae</taxon>
        <taxon>Coprinellus</taxon>
    </lineage>
</organism>
<comment type="caution">
    <text evidence="2">The sequence shown here is derived from an EMBL/GenBank/DDBJ whole genome shotgun (WGS) entry which is preliminary data.</text>
</comment>
<sequence length="164" mass="17531">MTIAIGGVWARCPLGYSWPGLLAPAESTEASRGASMDAGEPGAACAATDGRDQRRCCRREGKRFKSVPSRKNLLSASNSDLGSYDSEQAIAAYRSRHSQLVPTGSNGRVSGAQERRNDGPTTSITKLGVRQLLAYPNTQRRRTGIECAFFPDISLMAVFSASTS</sequence>
<gene>
    <name evidence="2" type="ORF">FA13DRAFT_1308432</name>
</gene>
<reference evidence="2 3" key="1">
    <citation type="journal article" date="2019" name="Nat. Ecol. Evol.">
        <title>Megaphylogeny resolves global patterns of mushroom evolution.</title>
        <authorList>
            <person name="Varga T."/>
            <person name="Krizsan K."/>
            <person name="Foldi C."/>
            <person name="Dima B."/>
            <person name="Sanchez-Garcia M."/>
            <person name="Sanchez-Ramirez S."/>
            <person name="Szollosi G.J."/>
            <person name="Szarkandi J.G."/>
            <person name="Papp V."/>
            <person name="Albert L."/>
            <person name="Andreopoulos W."/>
            <person name="Angelini C."/>
            <person name="Antonin V."/>
            <person name="Barry K.W."/>
            <person name="Bougher N.L."/>
            <person name="Buchanan P."/>
            <person name="Buyck B."/>
            <person name="Bense V."/>
            <person name="Catcheside P."/>
            <person name="Chovatia M."/>
            <person name="Cooper J."/>
            <person name="Damon W."/>
            <person name="Desjardin D."/>
            <person name="Finy P."/>
            <person name="Geml J."/>
            <person name="Haridas S."/>
            <person name="Hughes K."/>
            <person name="Justo A."/>
            <person name="Karasinski D."/>
            <person name="Kautmanova I."/>
            <person name="Kiss B."/>
            <person name="Kocsube S."/>
            <person name="Kotiranta H."/>
            <person name="LaButti K.M."/>
            <person name="Lechner B.E."/>
            <person name="Liimatainen K."/>
            <person name="Lipzen A."/>
            <person name="Lukacs Z."/>
            <person name="Mihaltcheva S."/>
            <person name="Morgado L.N."/>
            <person name="Niskanen T."/>
            <person name="Noordeloos M.E."/>
            <person name="Ohm R.A."/>
            <person name="Ortiz-Santana B."/>
            <person name="Ovrebo C."/>
            <person name="Racz N."/>
            <person name="Riley R."/>
            <person name="Savchenko A."/>
            <person name="Shiryaev A."/>
            <person name="Soop K."/>
            <person name="Spirin V."/>
            <person name="Szebenyi C."/>
            <person name="Tomsovsky M."/>
            <person name="Tulloss R.E."/>
            <person name="Uehling J."/>
            <person name="Grigoriev I.V."/>
            <person name="Vagvolgyi C."/>
            <person name="Papp T."/>
            <person name="Martin F.M."/>
            <person name="Miettinen O."/>
            <person name="Hibbett D.S."/>
            <person name="Nagy L.G."/>
        </authorList>
    </citation>
    <scope>NUCLEOTIDE SEQUENCE [LARGE SCALE GENOMIC DNA]</scope>
    <source>
        <strain evidence="2 3">FP101781</strain>
    </source>
</reference>
<evidence type="ECO:0000313" key="3">
    <source>
        <dbReference type="Proteomes" id="UP000298030"/>
    </source>
</evidence>